<feature type="transmembrane region" description="Helical" evidence="7">
    <location>
        <begin position="269"/>
        <end position="288"/>
    </location>
</feature>
<proteinExistence type="predicted"/>
<dbReference type="InterPro" id="IPR051393">
    <property type="entry name" value="ABC_transporter_permease"/>
</dbReference>
<feature type="domain" description="ABC transmembrane type-1" evidence="8">
    <location>
        <begin position="70"/>
        <end position="286"/>
    </location>
</feature>
<feature type="transmembrane region" description="Helical" evidence="7">
    <location>
        <begin position="73"/>
        <end position="95"/>
    </location>
</feature>
<dbReference type="CDD" id="cd06261">
    <property type="entry name" value="TM_PBP2"/>
    <property type="match status" value="1"/>
</dbReference>
<gene>
    <name evidence="9" type="primary">malF</name>
    <name evidence="9" type="ORF">ERS852491_02837</name>
</gene>
<dbReference type="InterPro" id="IPR035906">
    <property type="entry name" value="MetI-like_sf"/>
</dbReference>
<evidence type="ECO:0000256" key="1">
    <source>
        <dbReference type="ARBA" id="ARBA00004651"/>
    </source>
</evidence>
<keyword evidence="5 7" id="KW-1133">Transmembrane helix</keyword>
<name>A0A174GPX1_9FIRM</name>
<reference evidence="9 10" key="1">
    <citation type="submission" date="2015-09" db="EMBL/GenBank/DDBJ databases">
        <authorList>
            <consortium name="Pathogen Informatics"/>
        </authorList>
    </citation>
    <scope>NUCLEOTIDE SEQUENCE [LARGE SCALE GENOMIC DNA]</scope>
    <source>
        <strain evidence="9 10">2789STDY5834876</strain>
    </source>
</reference>
<accession>A0A174GPX1</accession>
<dbReference type="PANTHER" id="PTHR30193:SF37">
    <property type="entry name" value="INNER MEMBRANE ABC TRANSPORTER PERMEASE PROTEIN YCJO"/>
    <property type="match status" value="1"/>
</dbReference>
<dbReference type="PROSITE" id="PS50928">
    <property type="entry name" value="ABC_TM1"/>
    <property type="match status" value="1"/>
</dbReference>
<dbReference type="RefSeq" id="WP_025655797.1">
    <property type="nucleotide sequence ID" value="NZ_BQNQ01000001.1"/>
</dbReference>
<dbReference type="SUPFAM" id="SSF161098">
    <property type="entry name" value="MetI-like"/>
    <property type="match status" value="1"/>
</dbReference>
<evidence type="ECO:0000259" key="8">
    <source>
        <dbReference type="PROSITE" id="PS50928"/>
    </source>
</evidence>
<feature type="transmembrane region" description="Helical" evidence="7">
    <location>
        <begin position="12"/>
        <end position="31"/>
    </location>
</feature>
<keyword evidence="4 7" id="KW-0812">Transmembrane</keyword>
<comment type="subcellular location">
    <subcellularLocation>
        <location evidence="1">Cell membrane</location>
        <topology evidence="1">Multi-pass membrane protein</topology>
    </subcellularLocation>
</comment>
<dbReference type="GeneID" id="93335988"/>
<dbReference type="STRING" id="39482.ERS852491_02837"/>
<protein>
    <submittedName>
        <fullName evidence="9">Maltose transport system permease protein malF</fullName>
    </submittedName>
</protein>
<evidence type="ECO:0000256" key="3">
    <source>
        <dbReference type="ARBA" id="ARBA00022475"/>
    </source>
</evidence>
<feature type="transmembrane region" description="Helical" evidence="7">
    <location>
        <begin position="107"/>
        <end position="127"/>
    </location>
</feature>
<dbReference type="OrthoDB" id="42781at2"/>
<dbReference type="EMBL" id="CYZU01000026">
    <property type="protein sequence ID" value="CUO64493.1"/>
    <property type="molecule type" value="Genomic_DNA"/>
</dbReference>
<keyword evidence="6 7" id="KW-0472">Membrane</keyword>
<evidence type="ECO:0000256" key="5">
    <source>
        <dbReference type="ARBA" id="ARBA00022989"/>
    </source>
</evidence>
<evidence type="ECO:0000256" key="6">
    <source>
        <dbReference type="ARBA" id="ARBA00023136"/>
    </source>
</evidence>
<sequence length="301" mass="33436">MLDFKKNKKLAIAFLLPAFAFYIIFMISPVFETAFLSFFKWRGIGGSEFSFIGLRNYAKVFTDPKFWTSFGRLIYFVVISVVSQMVIGFILAYLVSLKLKGSRFFKLTFFLPAVLSVTAVSLMWKMILSTNEGMLNMLLNNMGLGTLARSWLTDPDICFTVITLINTWLQVGMPFVILLAGLIGIPGELYEAAAIDGANSWNMVFKITIPMMKEILAVATILVLSNSMKAFDVFYVITSGTFGPGEANMVPMGYMYITSFRGNDFGRGSVMALFVMLVGAIASVFVYFKGFQGKKGDASDD</sequence>
<organism evidence="9 10">
    <name type="scientific">Faecalicatena contorta</name>
    <dbReference type="NCBI Taxonomy" id="39482"/>
    <lineage>
        <taxon>Bacteria</taxon>
        <taxon>Bacillati</taxon>
        <taxon>Bacillota</taxon>
        <taxon>Clostridia</taxon>
        <taxon>Lachnospirales</taxon>
        <taxon>Lachnospiraceae</taxon>
        <taxon>Faecalicatena</taxon>
    </lineage>
</organism>
<keyword evidence="2" id="KW-0813">Transport</keyword>
<evidence type="ECO:0000313" key="9">
    <source>
        <dbReference type="EMBL" id="CUO64493.1"/>
    </source>
</evidence>
<dbReference type="PANTHER" id="PTHR30193">
    <property type="entry name" value="ABC TRANSPORTER PERMEASE PROTEIN"/>
    <property type="match status" value="1"/>
</dbReference>
<evidence type="ECO:0000256" key="7">
    <source>
        <dbReference type="SAM" id="Phobius"/>
    </source>
</evidence>
<dbReference type="AlphaFoldDB" id="A0A174GPX1"/>
<evidence type="ECO:0000256" key="2">
    <source>
        <dbReference type="ARBA" id="ARBA00022448"/>
    </source>
</evidence>
<dbReference type="Gene3D" id="1.10.3720.10">
    <property type="entry name" value="MetI-like"/>
    <property type="match status" value="1"/>
</dbReference>
<evidence type="ECO:0000256" key="4">
    <source>
        <dbReference type="ARBA" id="ARBA00022692"/>
    </source>
</evidence>
<dbReference type="GO" id="GO:0005886">
    <property type="term" value="C:plasma membrane"/>
    <property type="evidence" value="ECO:0007669"/>
    <property type="project" value="UniProtKB-SubCell"/>
</dbReference>
<dbReference type="InterPro" id="IPR000515">
    <property type="entry name" value="MetI-like"/>
</dbReference>
<evidence type="ECO:0000313" key="10">
    <source>
        <dbReference type="Proteomes" id="UP000095544"/>
    </source>
</evidence>
<dbReference type="GO" id="GO:0055085">
    <property type="term" value="P:transmembrane transport"/>
    <property type="evidence" value="ECO:0007669"/>
    <property type="project" value="InterPro"/>
</dbReference>
<dbReference type="Proteomes" id="UP000095544">
    <property type="component" value="Unassembled WGS sequence"/>
</dbReference>
<keyword evidence="3" id="KW-1003">Cell membrane</keyword>